<sequence>MLFHVFCEFADGSSRYLQIKTSTMKEAYRQAKHDYYASQVLWIISSIDPFCRTLGLEYTPSILYRAMERR</sequence>
<keyword evidence="2" id="KW-1185">Reference proteome</keyword>
<dbReference type="HOGENOM" id="CLU_2844993_0_0_3"/>
<name>K9WL32_9CYAN</name>
<dbReference type="Proteomes" id="UP000010471">
    <property type="component" value="Chromosome"/>
</dbReference>
<protein>
    <submittedName>
        <fullName evidence="1">Uncharacterized protein</fullName>
    </submittedName>
</protein>
<evidence type="ECO:0000313" key="1">
    <source>
        <dbReference type="EMBL" id="AFZ20521.1"/>
    </source>
</evidence>
<dbReference type="AlphaFoldDB" id="K9WL32"/>
<gene>
    <name evidence="1" type="ORF">Mic7113_4853</name>
</gene>
<organism evidence="1 2">
    <name type="scientific">Allocoleopsis franciscana PCC 7113</name>
    <dbReference type="NCBI Taxonomy" id="1173027"/>
    <lineage>
        <taxon>Bacteria</taxon>
        <taxon>Bacillati</taxon>
        <taxon>Cyanobacteriota</taxon>
        <taxon>Cyanophyceae</taxon>
        <taxon>Coleofasciculales</taxon>
        <taxon>Coleofasciculaceae</taxon>
        <taxon>Allocoleopsis</taxon>
        <taxon>Allocoleopsis franciscana</taxon>
    </lineage>
</organism>
<evidence type="ECO:0000313" key="2">
    <source>
        <dbReference type="Proteomes" id="UP000010471"/>
    </source>
</evidence>
<reference evidence="1 2" key="1">
    <citation type="submission" date="2012-06" db="EMBL/GenBank/DDBJ databases">
        <title>Finished chromosome of genome of Microcoleus sp. PCC 7113.</title>
        <authorList>
            <consortium name="US DOE Joint Genome Institute"/>
            <person name="Gugger M."/>
            <person name="Coursin T."/>
            <person name="Rippka R."/>
            <person name="Tandeau De Marsac N."/>
            <person name="Huntemann M."/>
            <person name="Wei C.-L."/>
            <person name="Han J."/>
            <person name="Detter J.C."/>
            <person name="Han C."/>
            <person name="Tapia R."/>
            <person name="Chen A."/>
            <person name="Kyrpides N."/>
            <person name="Mavromatis K."/>
            <person name="Markowitz V."/>
            <person name="Szeto E."/>
            <person name="Ivanova N."/>
            <person name="Pagani I."/>
            <person name="Pati A."/>
            <person name="Goodwin L."/>
            <person name="Nordberg H.P."/>
            <person name="Cantor M.N."/>
            <person name="Hua S.X."/>
            <person name="Woyke T."/>
            <person name="Kerfeld C.A."/>
        </authorList>
    </citation>
    <scope>NUCLEOTIDE SEQUENCE [LARGE SCALE GENOMIC DNA]</scope>
    <source>
        <strain evidence="1 2">PCC 7113</strain>
    </source>
</reference>
<dbReference type="KEGG" id="mic:Mic7113_4853"/>
<proteinExistence type="predicted"/>
<dbReference type="EMBL" id="CP003630">
    <property type="protein sequence ID" value="AFZ20521.1"/>
    <property type="molecule type" value="Genomic_DNA"/>
</dbReference>
<accession>K9WL32</accession>